<evidence type="ECO:0008006" key="4">
    <source>
        <dbReference type="Google" id="ProtNLM"/>
    </source>
</evidence>
<organism evidence="2 3">
    <name type="scientific">Austropuccinia psidii MF-1</name>
    <dbReference type="NCBI Taxonomy" id="1389203"/>
    <lineage>
        <taxon>Eukaryota</taxon>
        <taxon>Fungi</taxon>
        <taxon>Dikarya</taxon>
        <taxon>Basidiomycota</taxon>
        <taxon>Pucciniomycotina</taxon>
        <taxon>Pucciniomycetes</taxon>
        <taxon>Pucciniales</taxon>
        <taxon>Sphaerophragmiaceae</taxon>
        <taxon>Austropuccinia</taxon>
    </lineage>
</organism>
<dbReference type="AlphaFoldDB" id="A0A9Q3DUS6"/>
<feature type="region of interest" description="Disordered" evidence="1">
    <location>
        <begin position="115"/>
        <end position="135"/>
    </location>
</feature>
<proteinExistence type="predicted"/>
<feature type="compositionally biased region" description="Basic and acidic residues" evidence="1">
    <location>
        <begin position="65"/>
        <end position="74"/>
    </location>
</feature>
<name>A0A9Q3DUS6_9BASI</name>
<protein>
    <recommendedName>
        <fullName evidence="4">CCHC-type domain-containing protein</fullName>
    </recommendedName>
</protein>
<gene>
    <name evidence="2" type="ORF">O181_045907</name>
</gene>
<feature type="region of interest" description="Disordered" evidence="1">
    <location>
        <begin position="58"/>
        <end position="84"/>
    </location>
</feature>
<keyword evidence="3" id="KW-1185">Reference proteome</keyword>
<dbReference type="Proteomes" id="UP000765509">
    <property type="component" value="Unassembled WGS sequence"/>
</dbReference>
<accession>A0A9Q3DUS6</accession>
<sequence length="197" mass="22803">MSQKILPIKIPKKCGGEMEHSLRSRCKEPCSTEESNNVLEDIVKRTKIGRKWKKLNIKSPKKPFMKKDKPKEPFKPNTTNTNEQRKCHKCGAMGHLANNFLKKEKINGMVEIEYHNEKEDESDSEKDTEESETSESYEMNIINGHIHNIELTYEVLDVNSNLPQVGTSDTSLKTYKIPNCIDPNKQKEWDIQLENQV</sequence>
<evidence type="ECO:0000313" key="3">
    <source>
        <dbReference type="Proteomes" id="UP000765509"/>
    </source>
</evidence>
<reference evidence="2" key="1">
    <citation type="submission" date="2021-03" db="EMBL/GenBank/DDBJ databases">
        <title>Draft genome sequence of rust myrtle Austropuccinia psidii MF-1, a brazilian biotype.</title>
        <authorList>
            <person name="Quecine M.C."/>
            <person name="Pachon D.M.R."/>
            <person name="Bonatelli M.L."/>
            <person name="Correr F.H."/>
            <person name="Franceschini L.M."/>
            <person name="Leite T.F."/>
            <person name="Margarido G.R.A."/>
            <person name="Almeida C.A."/>
            <person name="Ferrarezi J.A."/>
            <person name="Labate C.A."/>
        </authorList>
    </citation>
    <scope>NUCLEOTIDE SEQUENCE</scope>
    <source>
        <strain evidence="2">MF-1</strain>
    </source>
</reference>
<comment type="caution">
    <text evidence="2">The sequence shown here is derived from an EMBL/GenBank/DDBJ whole genome shotgun (WGS) entry which is preliminary data.</text>
</comment>
<evidence type="ECO:0000313" key="2">
    <source>
        <dbReference type="EMBL" id="MBW0506192.1"/>
    </source>
</evidence>
<feature type="compositionally biased region" description="Acidic residues" evidence="1">
    <location>
        <begin position="119"/>
        <end position="135"/>
    </location>
</feature>
<evidence type="ECO:0000256" key="1">
    <source>
        <dbReference type="SAM" id="MobiDB-lite"/>
    </source>
</evidence>
<dbReference type="EMBL" id="AVOT02018939">
    <property type="protein sequence ID" value="MBW0506192.1"/>
    <property type="molecule type" value="Genomic_DNA"/>
</dbReference>